<dbReference type="GO" id="GO:0050700">
    <property type="term" value="F:CARD domain binding"/>
    <property type="evidence" value="ECO:0007669"/>
    <property type="project" value="TreeGrafter"/>
</dbReference>
<dbReference type="Gene3D" id="1.10.533.10">
    <property type="entry name" value="Death Domain, Fas"/>
    <property type="match status" value="1"/>
</dbReference>
<dbReference type="InterPro" id="IPR042142">
    <property type="entry name" value="CARD_CARD9"/>
</dbReference>
<dbReference type="InterPro" id="IPR011029">
    <property type="entry name" value="DEATH-like_dom_sf"/>
</dbReference>
<dbReference type="OrthoDB" id="8868836at2759"/>
<evidence type="ECO:0000256" key="2">
    <source>
        <dbReference type="ARBA" id="ARBA00023054"/>
    </source>
</evidence>
<feature type="compositionally biased region" description="Basic and acidic residues" evidence="4">
    <location>
        <begin position="552"/>
        <end position="561"/>
    </location>
</feature>
<evidence type="ECO:0000256" key="3">
    <source>
        <dbReference type="SAM" id="Coils"/>
    </source>
</evidence>
<dbReference type="CDD" id="cd08809">
    <property type="entry name" value="CARD_CARD9"/>
    <property type="match status" value="1"/>
</dbReference>
<evidence type="ECO:0000256" key="1">
    <source>
        <dbReference type="ARBA" id="ARBA00022553"/>
    </source>
</evidence>
<dbReference type="AlphaFoldDB" id="A0A7L2NXD0"/>
<accession>A0A7L2NXD0</accession>
<comment type="caution">
    <text evidence="6">The sequence shown here is derived from an EMBL/GenBank/DDBJ whole genome shotgun (WGS) entry which is preliminary data.</text>
</comment>
<dbReference type="SUPFAM" id="SSF47986">
    <property type="entry name" value="DEATH domain"/>
    <property type="match status" value="1"/>
</dbReference>
<keyword evidence="2 3" id="KW-0175">Coiled coil</keyword>
<keyword evidence="7" id="KW-1185">Reference proteome</keyword>
<keyword evidence="1" id="KW-0597">Phosphoprotein</keyword>
<evidence type="ECO:0000256" key="4">
    <source>
        <dbReference type="SAM" id="MobiDB-lite"/>
    </source>
</evidence>
<sequence>MLEEDNDEICWNNLENFRVKLISVIDPSRITPYLRQCKVLSPDDEEQVLNDPSLVMRKRKAGVLLDILQRTGHKGFEAFMESLELYYPQLYKKITGKEPSRVFSMIIDTAGESGLSQVLMNEIMKLQSAVQEERRKAQELTVWLHSKEDTLRELWVRDSLLRKHQERAQRMKEERDSLSKELRKCKDENYSLALSYAKQSEEKSAALMKNRDLLLEIDQLKHSLMKAEDDCKLERKHTMKLKHAIEQRPSHEVVWEIQQEKELLLAKNQELENTLQVGEVVEEQNLEKSLSKETLENDCSQTVEERRELVNTIYSLRKELRRAKVLQDKFAEEKEMLELQCTSLRKDSQMYKKRIEAVLQQMEEVASERDQALLTREQFHVQYSKNLVERDAYRKQIRELGERCDEMQLQLFQKESQLLATEAKLKRLQLELPTLTSDLDDSSSRDSQEVSRVPCLPFTFLWDGFMFLSSSSISCYSMAHAHFSDIKKSRGSKTVTESPCVLKFYGIIQNLLVLDSADAGSNLVLTLMAEKERRRMKDCFERYRRKRAMRRAPKDRQHEADWENTSGSDNTDTEGS</sequence>
<name>A0A7L2NXD0_PYCJO</name>
<feature type="coiled-coil region" evidence="3">
    <location>
        <begin position="390"/>
        <end position="431"/>
    </location>
</feature>
<reference evidence="6 7" key="1">
    <citation type="submission" date="2019-09" db="EMBL/GenBank/DDBJ databases">
        <title>Bird 10,000 Genomes (B10K) Project - Family phase.</title>
        <authorList>
            <person name="Zhang G."/>
        </authorList>
    </citation>
    <scope>NUCLEOTIDE SEQUENCE [LARGE SCALE GENOMIC DNA]</scope>
    <source>
        <strain evidence="6">B10K-DU-002-42</strain>
        <tissue evidence="6">Muscle</tissue>
    </source>
</reference>
<feature type="coiled-coil region" evidence="3">
    <location>
        <begin position="254"/>
        <end position="312"/>
    </location>
</feature>
<feature type="domain" description="CARD" evidence="5">
    <location>
        <begin position="6"/>
        <end position="98"/>
    </location>
</feature>
<dbReference type="FunFam" id="1.10.533.10:FF:000003">
    <property type="entry name" value="Caspase recruitment domain family, member 11"/>
    <property type="match status" value="1"/>
</dbReference>
<dbReference type="EMBL" id="VWYP01016308">
    <property type="protein sequence ID" value="NXR77031.1"/>
    <property type="molecule type" value="Genomic_DNA"/>
</dbReference>
<evidence type="ECO:0000259" key="5">
    <source>
        <dbReference type="PROSITE" id="PS50209"/>
    </source>
</evidence>
<dbReference type="GO" id="GO:0005737">
    <property type="term" value="C:cytoplasm"/>
    <property type="evidence" value="ECO:0007669"/>
    <property type="project" value="TreeGrafter"/>
</dbReference>
<gene>
    <name evidence="6" type="primary">Card9</name>
    <name evidence="6" type="ORF">PYCJOC_R04481</name>
</gene>
<organism evidence="6 7">
    <name type="scientific">Pycnonotus jocosus</name>
    <name type="common">Red-whiskered bulbul</name>
    <name type="synonym">Lanius jocosus</name>
    <dbReference type="NCBI Taxonomy" id="182897"/>
    <lineage>
        <taxon>Eukaryota</taxon>
        <taxon>Metazoa</taxon>
        <taxon>Chordata</taxon>
        <taxon>Craniata</taxon>
        <taxon>Vertebrata</taxon>
        <taxon>Euteleostomi</taxon>
        <taxon>Archelosauria</taxon>
        <taxon>Archosauria</taxon>
        <taxon>Dinosauria</taxon>
        <taxon>Saurischia</taxon>
        <taxon>Theropoda</taxon>
        <taxon>Coelurosauria</taxon>
        <taxon>Aves</taxon>
        <taxon>Neognathae</taxon>
        <taxon>Neoaves</taxon>
        <taxon>Telluraves</taxon>
        <taxon>Australaves</taxon>
        <taxon>Passeriformes</taxon>
        <taxon>Sylvioidea</taxon>
        <taxon>Pycnonotidae</taxon>
        <taxon>Pycnonotus</taxon>
    </lineage>
</organism>
<dbReference type="GO" id="GO:0042981">
    <property type="term" value="P:regulation of apoptotic process"/>
    <property type="evidence" value="ECO:0007669"/>
    <property type="project" value="InterPro"/>
</dbReference>
<feature type="region of interest" description="Disordered" evidence="4">
    <location>
        <begin position="547"/>
        <end position="576"/>
    </location>
</feature>
<proteinExistence type="predicted"/>
<feature type="non-terminal residue" evidence="6">
    <location>
        <position position="1"/>
    </location>
</feature>
<dbReference type="Proteomes" id="UP000535705">
    <property type="component" value="Unassembled WGS sequence"/>
</dbReference>
<evidence type="ECO:0000313" key="7">
    <source>
        <dbReference type="Proteomes" id="UP000535705"/>
    </source>
</evidence>
<dbReference type="GO" id="GO:0043123">
    <property type="term" value="P:positive regulation of canonical NF-kappaB signal transduction"/>
    <property type="evidence" value="ECO:0007669"/>
    <property type="project" value="TreeGrafter"/>
</dbReference>
<dbReference type="Pfam" id="PF00619">
    <property type="entry name" value="CARD"/>
    <property type="match status" value="1"/>
</dbReference>
<feature type="non-terminal residue" evidence="6">
    <location>
        <position position="576"/>
    </location>
</feature>
<dbReference type="InterPro" id="IPR001315">
    <property type="entry name" value="CARD"/>
</dbReference>
<dbReference type="PANTHER" id="PTHR14559:SF3">
    <property type="entry name" value="CASPASE RECRUITMENT DOMAIN-CONTAINING PROTEIN 9"/>
    <property type="match status" value="1"/>
</dbReference>
<evidence type="ECO:0000313" key="6">
    <source>
        <dbReference type="EMBL" id="NXR77031.1"/>
    </source>
</evidence>
<feature type="coiled-coil region" evidence="3">
    <location>
        <begin position="161"/>
        <end position="230"/>
    </location>
</feature>
<dbReference type="PANTHER" id="PTHR14559">
    <property type="entry name" value="CASPASE RECRUITMENT DOMAIN FAMILY"/>
    <property type="match status" value="1"/>
</dbReference>
<dbReference type="PROSITE" id="PS50209">
    <property type="entry name" value="CARD"/>
    <property type="match status" value="1"/>
</dbReference>
<protein>
    <submittedName>
        <fullName evidence="6">CARD9 protein</fullName>
    </submittedName>
</protein>